<dbReference type="EMBL" id="PJMW01000002">
    <property type="protein sequence ID" value="PKV78435.1"/>
    <property type="molecule type" value="Genomic_DNA"/>
</dbReference>
<organism evidence="1 2">
    <name type="scientific">Nocardia fluminea</name>
    <dbReference type="NCBI Taxonomy" id="134984"/>
    <lineage>
        <taxon>Bacteria</taxon>
        <taxon>Bacillati</taxon>
        <taxon>Actinomycetota</taxon>
        <taxon>Actinomycetes</taxon>
        <taxon>Mycobacteriales</taxon>
        <taxon>Nocardiaceae</taxon>
        <taxon>Nocardia</taxon>
    </lineage>
</organism>
<dbReference type="AlphaFoldDB" id="A0A2N3VA32"/>
<evidence type="ECO:0000313" key="2">
    <source>
        <dbReference type="Proteomes" id="UP000233766"/>
    </source>
</evidence>
<proteinExistence type="predicted"/>
<protein>
    <submittedName>
        <fullName evidence="1">Uncharacterized protein</fullName>
    </submittedName>
</protein>
<keyword evidence="2" id="KW-1185">Reference proteome</keyword>
<gene>
    <name evidence="1" type="ORF">ATK86_2803</name>
</gene>
<name>A0A2N3VA32_9NOCA</name>
<comment type="caution">
    <text evidence="1">The sequence shown here is derived from an EMBL/GenBank/DDBJ whole genome shotgun (WGS) entry which is preliminary data.</text>
</comment>
<dbReference type="Proteomes" id="UP000233766">
    <property type="component" value="Unassembled WGS sequence"/>
</dbReference>
<reference evidence="1 2" key="1">
    <citation type="submission" date="2017-12" db="EMBL/GenBank/DDBJ databases">
        <title>Sequencing the genomes of 1000 Actinobacteria strains.</title>
        <authorList>
            <person name="Klenk H.-P."/>
        </authorList>
    </citation>
    <scope>NUCLEOTIDE SEQUENCE [LARGE SCALE GENOMIC DNA]</scope>
    <source>
        <strain evidence="1 2">DSM 44489</strain>
    </source>
</reference>
<accession>A0A2N3VA32</accession>
<evidence type="ECO:0000313" key="1">
    <source>
        <dbReference type="EMBL" id="PKV78435.1"/>
    </source>
</evidence>
<sequence>MSALENDRLDLRLVEVPPEETTRIRHETERILGCKLAPFPAEIAAYKEAGREPPTE</sequence>